<proteinExistence type="predicted"/>
<organism evidence="1 2">
    <name type="scientific">Nocardia nova</name>
    <dbReference type="NCBI Taxonomy" id="37330"/>
    <lineage>
        <taxon>Bacteria</taxon>
        <taxon>Bacillati</taxon>
        <taxon>Actinomycetota</taxon>
        <taxon>Actinomycetes</taxon>
        <taxon>Mycobacteriales</taxon>
        <taxon>Nocardiaceae</taxon>
        <taxon>Nocardia</taxon>
    </lineage>
</organism>
<dbReference type="EMBL" id="PYHS01000016">
    <property type="protein sequence ID" value="PSR59725.1"/>
    <property type="molecule type" value="Genomic_DNA"/>
</dbReference>
<accession>A0A2T2YW33</accession>
<dbReference type="Gene3D" id="3.10.129.10">
    <property type="entry name" value="Hotdog Thioesterase"/>
    <property type="match status" value="1"/>
</dbReference>
<gene>
    <name evidence="1" type="ORF">C8259_26125</name>
</gene>
<comment type="caution">
    <text evidence="1">The sequence shown here is derived from an EMBL/GenBank/DDBJ whole genome shotgun (WGS) entry which is preliminary data.</text>
</comment>
<reference evidence="1 2" key="1">
    <citation type="submission" date="2018-02" db="EMBL/GenBank/DDBJ databases">
        <title>8 Nocardia nova and 1 Nocardia cyriacigeorgica strain used for evolution to TMP-SMX.</title>
        <authorList>
            <person name="Mehta H."/>
            <person name="Weng J."/>
            <person name="Shamoo Y."/>
        </authorList>
    </citation>
    <scope>NUCLEOTIDE SEQUENCE [LARGE SCALE GENOMIC DNA]</scope>
    <source>
        <strain evidence="1 2">ATCC 33727</strain>
    </source>
</reference>
<evidence type="ECO:0000313" key="1">
    <source>
        <dbReference type="EMBL" id="PSR59725.1"/>
    </source>
</evidence>
<name>A0A2T2YW33_9NOCA</name>
<dbReference type="RefSeq" id="WP_063025608.1">
    <property type="nucleotide sequence ID" value="NZ_PYHS01000016.1"/>
</dbReference>
<protein>
    <submittedName>
        <fullName evidence="1">DUF4442 domain-containing protein</fullName>
    </submittedName>
</protein>
<dbReference type="Pfam" id="PF14539">
    <property type="entry name" value="DUF4442"/>
    <property type="match status" value="1"/>
</dbReference>
<dbReference type="Proteomes" id="UP000241647">
    <property type="component" value="Unassembled WGS sequence"/>
</dbReference>
<sequence length="161" mass="17087">MTETSSAETNNDTPAFADVVNGALEFTIPIAHKMGVKALEVRPGFAATTVPIEGNGNHFGVMYAGVLFTVAEILGGAIPIATFDNAKYYPLVKDLQIFFRKPAKTDVRAEASLSEEEIARVIAAAEANGKADFTLEATVTDADGVVVAETRGLYQLRAHGK</sequence>
<dbReference type="SUPFAM" id="SSF54637">
    <property type="entry name" value="Thioesterase/thiol ester dehydrase-isomerase"/>
    <property type="match status" value="1"/>
</dbReference>
<dbReference type="InterPro" id="IPR027961">
    <property type="entry name" value="DUF4442"/>
</dbReference>
<evidence type="ECO:0000313" key="2">
    <source>
        <dbReference type="Proteomes" id="UP000241647"/>
    </source>
</evidence>
<dbReference type="InterPro" id="IPR029069">
    <property type="entry name" value="HotDog_dom_sf"/>
</dbReference>
<dbReference type="CDD" id="cd03443">
    <property type="entry name" value="PaaI_thioesterase"/>
    <property type="match status" value="1"/>
</dbReference>
<dbReference type="AlphaFoldDB" id="A0A2T2YW33"/>